<keyword evidence="1" id="KW-0472">Membrane</keyword>
<evidence type="ECO:0000313" key="4">
    <source>
        <dbReference type="Proteomes" id="UP001634394"/>
    </source>
</evidence>
<evidence type="ECO:0000313" key="3">
    <source>
        <dbReference type="EMBL" id="KAL3888032.1"/>
    </source>
</evidence>
<keyword evidence="1" id="KW-0812">Transmembrane</keyword>
<name>A0ABD3XP66_SINWO</name>
<dbReference type="AlphaFoldDB" id="A0ABD3XP66"/>
<dbReference type="Proteomes" id="UP001634394">
    <property type="component" value="Unassembled WGS sequence"/>
</dbReference>
<keyword evidence="1" id="KW-1133">Transmembrane helix</keyword>
<accession>A0ABD3XP66</accession>
<organism evidence="3 4">
    <name type="scientific">Sinanodonta woodiana</name>
    <name type="common">Chinese pond mussel</name>
    <name type="synonym">Anodonta woodiana</name>
    <dbReference type="NCBI Taxonomy" id="1069815"/>
    <lineage>
        <taxon>Eukaryota</taxon>
        <taxon>Metazoa</taxon>
        <taxon>Spiralia</taxon>
        <taxon>Lophotrochozoa</taxon>
        <taxon>Mollusca</taxon>
        <taxon>Bivalvia</taxon>
        <taxon>Autobranchia</taxon>
        <taxon>Heteroconchia</taxon>
        <taxon>Palaeoheterodonta</taxon>
        <taxon>Unionida</taxon>
        <taxon>Unionoidea</taxon>
        <taxon>Unionidae</taxon>
        <taxon>Unioninae</taxon>
        <taxon>Sinanodonta</taxon>
    </lineage>
</organism>
<comment type="caution">
    <text evidence="3">The sequence shown here is derived from an EMBL/GenBank/DDBJ whole genome shotgun (WGS) entry which is preliminary data.</text>
</comment>
<feature type="signal peptide" evidence="2">
    <location>
        <begin position="1"/>
        <end position="30"/>
    </location>
</feature>
<dbReference type="EMBL" id="JBJQND010000001">
    <property type="protein sequence ID" value="KAL3888032.1"/>
    <property type="molecule type" value="Genomic_DNA"/>
</dbReference>
<sequence length="150" mass="16136">MDYTASMSGKSISFAILQILLFHALRIVAGEYCPYRNCDGSCCGNDYNSDIDVCCEAILLFLSVFAGVCVLALLIGLFVCCHHTPRSVIRPKNTANQTIVLNNTGVAHGTPSKPGLPHRYAGFPHGVAPPKDVTYVNLPEGSSIYSTIDI</sequence>
<keyword evidence="2" id="KW-0732">Signal</keyword>
<protein>
    <submittedName>
        <fullName evidence="3">Uncharacterized protein</fullName>
    </submittedName>
</protein>
<gene>
    <name evidence="3" type="ORF">ACJMK2_000415</name>
</gene>
<proteinExistence type="predicted"/>
<keyword evidence="4" id="KW-1185">Reference proteome</keyword>
<reference evidence="3 4" key="1">
    <citation type="submission" date="2024-11" db="EMBL/GenBank/DDBJ databases">
        <title>Chromosome-level genome assembly of the freshwater bivalve Anodonta woodiana.</title>
        <authorList>
            <person name="Chen X."/>
        </authorList>
    </citation>
    <scope>NUCLEOTIDE SEQUENCE [LARGE SCALE GENOMIC DNA]</scope>
    <source>
        <strain evidence="3">MN2024</strain>
        <tissue evidence="3">Gills</tissue>
    </source>
</reference>
<feature type="chain" id="PRO_5044817637" evidence="2">
    <location>
        <begin position="31"/>
        <end position="150"/>
    </location>
</feature>
<evidence type="ECO:0000256" key="2">
    <source>
        <dbReference type="SAM" id="SignalP"/>
    </source>
</evidence>
<feature type="transmembrane region" description="Helical" evidence="1">
    <location>
        <begin position="57"/>
        <end position="80"/>
    </location>
</feature>
<evidence type="ECO:0000256" key="1">
    <source>
        <dbReference type="SAM" id="Phobius"/>
    </source>
</evidence>